<keyword evidence="7" id="KW-0406">Ion transport</keyword>
<gene>
    <name evidence="14" type="ORF">LTRI10_LOCUS11696</name>
</gene>
<feature type="transmembrane region" description="Helical" evidence="10">
    <location>
        <begin position="275"/>
        <end position="295"/>
    </location>
</feature>
<feature type="transmembrane region" description="Helical" evidence="10">
    <location>
        <begin position="346"/>
        <end position="377"/>
    </location>
</feature>
<feature type="transmembrane region" description="Helical" evidence="10">
    <location>
        <begin position="242"/>
        <end position="263"/>
    </location>
</feature>
<feature type="transmembrane region" description="Helical" evidence="10">
    <location>
        <begin position="426"/>
        <end position="448"/>
    </location>
</feature>
<dbReference type="InterPro" id="IPR057291">
    <property type="entry name" value="CHX17_2nd"/>
</dbReference>
<evidence type="ECO:0000256" key="5">
    <source>
        <dbReference type="ARBA" id="ARBA00022958"/>
    </source>
</evidence>
<keyword evidence="8 10" id="KW-0472">Membrane</keyword>
<feature type="transmembrane region" description="Helical" evidence="10">
    <location>
        <begin position="112"/>
        <end position="131"/>
    </location>
</feature>
<evidence type="ECO:0000256" key="10">
    <source>
        <dbReference type="SAM" id="Phobius"/>
    </source>
</evidence>
<keyword evidence="15" id="KW-1185">Reference proteome</keyword>
<evidence type="ECO:0000313" key="15">
    <source>
        <dbReference type="Proteomes" id="UP001497516"/>
    </source>
</evidence>
<organism evidence="14 15">
    <name type="scientific">Linum trigynum</name>
    <dbReference type="NCBI Taxonomy" id="586398"/>
    <lineage>
        <taxon>Eukaryota</taxon>
        <taxon>Viridiplantae</taxon>
        <taxon>Streptophyta</taxon>
        <taxon>Embryophyta</taxon>
        <taxon>Tracheophyta</taxon>
        <taxon>Spermatophyta</taxon>
        <taxon>Magnoliopsida</taxon>
        <taxon>eudicotyledons</taxon>
        <taxon>Gunneridae</taxon>
        <taxon>Pentapetalae</taxon>
        <taxon>rosids</taxon>
        <taxon>fabids</taxon>
        <taxon>Malpighiales</taxon>
        <taxon>Linaceae</taxon>
        <taxon>Linum</taxon>
    </lineage>
</organism>
<dbReference type="InterPro" id="IPR006153">
    <property type="entry name" value="Cation/H_exchanger_TM"/>
</dbReference>
<dbReference type="InterPro" id="IPR057290">
    <property type="entry name" value="CHX17_C"/>
</dbReference>
<dbReference type="InterPro" id="IPR038770">
    <property type="entry name" value="Na+/solute_symporter_sf"/>
</dbReference>
<feature type="domain" description="Cation/H(+) antiporter central" evidence="12">
    <location>
        <begin position="567"/>
        <end position="690"/>
    </location>
</feature>
<evidence type="ECO:0008006" key="16">
    <source>
        <dbReference type="Google" id="ProtNLM"/>
    </source>
</evidence>
<keyword evidence="4 10" id="KW-0812">Transmembrane</keyword>
<feature type="transmembrane region" description="Helical" evidence="10">
    <location>
        <begin position="493"/>
        <end position="513"/>
    </location>
</feature>
<evidence type="ECO:0000256" key="3">
    <source>
        <dbReference type="ARBA" id="ARBA00022538"/>
    </source>
</evidence>
<dbReference type="EMBL" id="OZ034815">
    <property type="protein sequence ID" value="CAL1368697.1"/>
    <property type="molecule type" value="Genomic_DNA"/>
</dbReference>
<feature type="transmembrane region" description="Helical" evidence="10">
    <location>
        <begin position="210"/>
        <end position="230"/>
    </location>
</feature>
<keyword evidence="2" id="KW-0813">Transport</keyword>
<dbReference type="Pfam" id="PF00999">
    <property type="entry name" value="Na_H_Exchanger"/>
    <property type="match status" value="1"/>
</dbReference>
<dbReference type="Pfam" id="PF23259">
    <property type="entry name" value="CHX17_C"/>
    <property type="match status" value="1"/>
</dbReference>
<feature type="transmembrane region" description="Helical" evidence="10">
    <location>
        <begin position="397"/>
        <end position="419"/>
    </location>
</feature>
<reference evidence="14 15" key="1">
    <citation type="submission" date="2024-04" db="EMBL/GenBank/DDBJ databases">
        <authorList>
            <person name="Fracassetti M."/>
        </authorList>
    </citation>
    <scope>NUCLEOTIDE SEQUENCE [LARGE SCALE GENOMIC DNA]</scope>
</reference>
<evidence type="ECO:0000256" key="6">
    <source>
        <dbReference type="ARBA" id="ARBA00022989"/>
    </source>
</evidence>
<keyword evidence="3" id="KW-0633">Potassium transport</keyword>
<evidence type="ECO:0000256" key="1">
    <source>
        <dbReference type="ARBA" id="ARBA00004141"/>
    </source>
</evidence>
<dbReference type="Gene3D" id="1.20.1530.20">
    <property type="match status" value="1"/>
</dbReference>
<evidence type="ECO:0000259" key="11">
    <source>
        <dbReference type="Pfam" id="PF00999"/>
    </source>
</evidence>
<evidence type="ECO:0000313" key="14">
    <source>
        <dbReference type="EMBL" id="CAL1368697.1"/>
    </source>
</evidence>
<name>A0AAV2D6I9_9ROSI</name>
<dbReference type="GO" id="GO:0016020">
    <property type="term" value="C:membrane"/>
    <property type="evidence" value="ECO:0007669"/>
    <property type="project" value="UniProtKB-SubCell"/>
</dbReference>
<dbReference type="PANTHER" id="PTHR32468:SF109">
    <property type="entry name" value="CATION_H(+) ANTIPORTER 24-RELATED"/>
    <property type="match status" value="1"/>
</dbReference>
<accession>A0AAV2D6I9</accession>
<evidence type="ECO:0000259" key="13">
    <source>
        <dbReference type="Pfam" id="PF23259"/>
    </source>
</evidence>
<evidence type="ECO:0000256" key="2">
    <source>
        <dbReference type="ARBA" id="ARBA00022448"/>
    </source>
</evidence>
<dbReference type="GO" id="GO:0006885">
    <property type="term" value="P:regulation of pH"/>
    <property type="evidence" value="ECO:0007669"/>
    <property type="project" value="TreeGrafter"/>
</dbReference>
<feature type="transmembrane region" description="Helical" evidence="10">
    <location>
        <begin position="307"/>
        <end position="326"/>
    </location>
</feature>
<evidence type="ECO:0000256" key="8">
    <source>
        <dbReference type="ARBA" id="ARBA00023136"/>
    </source>
</evidence>
<evidence type="ECO:0000259" key="12">
    <source>
        <dbReference type="Pfam" id="PF23256"/>
    </source>
</evidence>
<feature type="transmembrane region" description="Helical" evidence="10">
    <location>
        <begin position="143"/>
        <end position="160"/>
    </location>
</feature>
<protein>
    <recommendedName>
        <fullName evidence="16">Cation/H+ exchanger domain-containing protein</fullName>
    </recommendedName>
</protein>
<comment type="subcellular location">
    <subcellularLocation>
        <location evidence="1">Membrane</location>
        <topology evidence="1">Multi-pass membrane protein</topology>
    </subcellularLocation>
</comment>
<feature type="domain" description="Cation/H(+) antiporter C-terminal" evidence="13">
    <location>
        <begin position="710"/>
        <end position="851"/>
    </location>
</feature>
<dbReference type="Proteomes" id="UP001497516">
    <property type="component" value="Chromosome 2"/>
</dbReference>
<dbReference type="AlphaFoldDB" id="A0AAV2D6I9"/>
<proteinExistence type="inferred from homology"/>
<dbReference type="PANTHER" id="PTHR32468">
    <property type="entry name" value="CATION/H + ANTIPORTER"/>
    <property type="match status" value="1"/>
</dbReference>
<feature type="transmembrane region" description="Helical" evidence="10">
    <location>
        <begin position="180"/>
        <end position="198"/>
    </location>
</feature>
<keyword evidence="5" id="KW-0630">Potassium</keyword>
<dbReference type="GO" id="GO:0006813">
    <property type="term" value="P:potassium ion transport"/>
    <property type="evidence" value="ECO:0007669"/>
    <property type="project" value="UniProtKB-KW"/>
</dbReference>
<evidence type="ECO:0000256" key="9">
    <source>
        <dbReference type="ARBA" id="ARBA00038341"/>
    </source>
</evidence>
<comment type="similarity">
    <text evidence="9">Belongs to the monovalent cation:proton antiporter 2 (CPA2) transporter (TC 2.A.37) family. CHX (TC 2.A.37.4) subfamily.</text>
</comment>
<evidence type="ECO:0000256" key="7">
    <source>
        <dbReference type="ARBA" id="ARBA00023065"/>
    </source>
</evidence>
<evidence type="ECO:0000256" key="4">
    <source>
        <dbReference type="ARBA" id="ARBA00022692"/>
    </source>
</evidence>
<feature type="transmembrane region" description="Helical" evidence="10">
    <location>
        <begin position="12"/>
        <end position="31"/>
    </location>
</feature>
<dbReference type="Pfam" id="PF23256">
    <property type="entry name" value="CHX17_2nd"/>
    <property type="match status" value="1"/>
</dbReference>
<dbReference type="GO" id="GO:0012505">
    <property type="term" value="C:endomembrane system"/>
    <property type="evidence" value="ECO:0007669"/>
    <property type="project" value="TreeGrafter"/>
</dbReference>
<dbReference type="GO" id="GO:0015297">
    <property type="term" value="F:antiporter activity"/>
    <property type="evidence" value="ECO:0007669"/>
    <property type="project" value="InterPro"/>
</dbReference>
<keyword evidence="6 10" id="KW-1133">Transmembrane helix</keyword>
<sequence>MFTINRVGNRHPVLPILLACLGFSGLCISMVRMEPGLSSFSLERWFSGDHHHSFLQTVNKATVSHATAKAAAGMTNNSEPPAVVVPQIPIICHKTGPLPHGNQFYADDILHFPFKLILMQAILIITITRVVRFILKPLKQPKVVSEIIGGIIMGPSVLGRNAKFSAIFLPPNAQFVAKNLGLMGFMFFLFLSGVKMDISVIKKSGKKEWFVCIIGMVIPIILLTVVFILLKPAMDPELSKISSIGAVVGLLSISAFYVIHPILQEMNLLSSEIGRIALSTSIIIDVIGIIFLVVFEVMRHAEHGARAAIWYNVSVVVLLLFMGTTVRRMVRWIIDKHQVGEPIRQVYIVVLVLGSMVVAFLSDMFGIGIANGSFWLGLVIPDGPPLGSTIVERTETFILHLFMPFSYILIGMLVDVVAMVSAPWSLLYPIFTIALIGCVGRFFANMIASLVLELSIKERISLSLMLSLRGQMEFIIMVHWLDKGIIGIPSYSMLILLSTGITFIVTPIFGSLYDPTRPYFISKWRTIQHTPPNSELKILLCIHDHETLAGLLNLLEFTFPTQASPLDIYALHIVDMIGRAAPIFIDHAQQRLPTKYASSYSIHNSLRFYQESKRDLIQLHSFTAIIPKRTTYQDVCEMALTRKSTIIIIPFHKKWVETMPDAESSTFTTTVLAKIMDHAPCSVGVLIQKGEFQNPMFAISDPYAVHQFIVIFTGGPDAREALAYADRMLMNPYVNMMVIRFLAVNNRGDDEMERKLDDGMLQWFMARNEATRRIGYQEIEVNNGEETLASIHALKNINYEMWIVGRERGINPVLLEGLSNWSNHDELGVIGDYVSSSDFGTVSSVLIVQQQLLRGKERKKPKLRSLSLNYF</sequence>
<dbReference type="InterPro" id="IPR050794">
    <property type="entry name" value="CPA2_transporter"/>
</dbReference>
<feature type="domain" description="Cation/H+ exchanger transmembrane" evidence="11">
    <location>
        <begin position="125"/>
        <end position="508"/>
    </location>
</feature>
<dbReference type="GO" id="GO:1902600">
    <property type="term" value="P:proton transmembrane transport"/>
    <property type="evidence" value="ECO:0007669"/>
    <property type="project" value="InterPro"/>
</dbReference>